<evidence type="ECO:0000313" key="2">
    <source>
        <dbReference type="EMBL" id="SDT80556.1"/>
    </source>
</evidence>
<dbReference type="Proteomes" id="UP000198688">
    <property type="component" value="Chromosome I"/>
</dbReference>
<protein>
    <submittedName>
        <fullName evidence="2">Phosphopantetheine attachment site</fullName>
    </submittedName>
</protein>
<feature type="domain" description="Carrier" evidence="1">
    <location>
        <begin position="1"/>
        <end position="73"/>
    </location>
</feature>
<keyword evidence="3" id="KW-1185">Reference proteome</keyword>
<dbReference type="Pfam" id="PF00550">
    <property type="entry name" value="PP-binding"/>
    <property type="match status" value="1"/>
</dbReference>
<reference evidence="2 3" key="1">
    <citation type="submission" date="2016-10" db="EMBL/GenBank/DDBJ databases">
        <authorList>
            <person name="de Groot N.N."/>
        </authorList>
    </citation>
    <scope>NUCLEOTIDE SEQUENCE [LARGE SCALE GENOMIC DNA]</scope>
    <source>
        <strain evidence="2 3">DSM 43941</strain>
    </source>
</reference>
<dbReference type="STRING" id="113562.SAMN04489716_9252"/>
<evidence type="ECO:0000313" key="3">
    <source>
        <dbReference type="Proteomes" id="UP000198688"/>
    </source>
</evidence>
<dbReference type="InterPro" id="IPR036736">
    <property type="entry name" value="ACP-like_sf"/>
</dbReference>
<gene>
    <name evidence="2" type="ORF">SAMN04489716_9252</name>
</gene>
<name>A0A1H2DE80_9ACTN</name>
<dbReference type="RefSeq" id="WP_092555781.1">
    <property type="nucleotide sequence ID" value="NZ_BOMJ01000085.1"/>
</dbReference>
<dbReference type="AlphaFoldDB" id="A0A1H2DE80"/>
<proteinExistence type="predicted"/>
<accession>A0A1H2DE80</accession>
<organism evidence="2 3">
    <name type="scientific">Actinoplanes derwentensis</name>
    <dbReference type="NCBI Taxonomy" id="113562"/>
    <lineage>
        <taxon>Bacteria</taxon>
        <taxon>Bacillati</taxon>
        <taxon>Actinomycetota</taxon>
        <taxon>Actinomycetes</taxon>
        <taxon>Micromonosporales</taxon>
        <taxon>Micromonosporaceae</taxon>
        <taxon>Actinoplanes</taxon>
    </lineage>
</organism>
<dbReference type="Gene3D" id="1.10.1200.10">
    <property type="entry name" value="ACP-like"/>
    <property type="match status" value="1"/>
</dbReference>
<evidence type="ECO:0000259" key="1">
    <source>
        <dbReference type="PROSITE" id="PS50075"/>
    </source>
</evidence>
<dbReference type="EMBL" id="LT629758">
    <property type="protein sequence ID" value="SDT80556.1"/>
    <property type="molecule type" value="Genomic_DNA"/>
</dbReference>
<dbReference type="OrthoDB" id="3395095at2"/>
<dbReference type="PROSITE" id="PS50075">
    <property type="entry name" value="CARRIER"/>
    <property type="match status" value="1"/>
</dbReference>
<dbReference type="InterPro" id="IPR009081">
    <property type="entry name" value="PP-bd_ACP"/>
</dbReference>
<dbReference type="SUPFAM" id="SSF47336">
    <property type="entry name" value="ACP-like"/>
    <property type="match status" value="1"/>
</dbReference>
<sequence length="81" mass="8603">MDDRVLAIVVNCTGLTEIGLDTDLWAAGMSSLQSVSVMLAVETEFDVELPESLLVRTTFSTVARLSAAVWAQLSGDIDVAS</sequence>